<keyword evidence="2" id="KW-1185">Reference proteome</keyword>
<evidence type="ECO:0000313" key="2">
    <source>
        <dbReference type="Proteomes" id="UP000283509"/>
    </source>
</evidence>
<proteinExistence type="predicted"/>
<organism evidence="1 2">
    <name type="scientific">Penaeus vannamei</name>
    <name type="common">Whiteleg shrimp</name>
    <name type="synonym">Litopenaeus vannamei</name>
    <dbReference type="NCBI Taxonomy" id="6689"/>
    <lineage>
        <taxon>Eukaryota</taxon>
        <taxon>Metazoa</taxon>
        <taxon>Ecdysozoa</taxon>
        <taxon>Arthropoda</taxon>
        <taxon>Crustacea</taxon>
        <taxon>Multicrustacea</taxon>
        <taxon>Malacostraca</taxon>
        <taxon>Eumalacostraca</taxon>
        <taxon>Eucarida</taxon>
        <taxon>Decapoda</taxon>
        <taxon>Dendrobranchiata</taxon>
        <taxon>Penaeoidea</taxon>
        <taxon>Penaeidae</taxon>
        <taxon>Penaeus</taxon>
    </lineage>
</organism>
<protein>
    <submittedName>
        <fullName evidence="1">Uncharacterized protein</fullName>
    </submittedName>
</protein>
<dbReference type="AlphaFoldDB" id="A0A3R7PP33"/>
<sequence length="382" mass="42305">MSFPYISRFPLSSSFPPISSLYVLSRPLLSIHIHSRLYLSYIVYVPLPLSHGYPLYTLQVASLSPHSIVYVPSSFVLSSLPPRRPLSIVLSLPRPLTRLPGTSPLVLYSYPPFTPARFPSTSLRSYFPLRVSSLLVRFHSSLLPADLILLRPPPPLTSAIVFLTSNRLDSLVPCPLSIYTLFHSSTELSSLSLLLLPDVLSYIVPSLPCLSSLTILPSRRPLIIVPSTSADPYSRTTPALPVVFSRPPTSTHPASSLSSYSSFPPATIVITFYQYSTLRRSCAGCALCSFAVPFRLVLRRPLLMLCPIVLLHSPSSFHADYPHLYRPDPLHAVLSHRPSLPYVSKYIPVYCPLSSFPFPCIPILSSSSPSRFPLFIDPSPSY</sequence>
<dbReference type="EMBL" id="QCYY01002116">
    <property type="protein sequence ID" value="ROT72716.1"/>
    <property type="molecule type" value="Genomic_DNA"/>
</dbReference>
<gene>
    <name evidence="1" type="ORF">C7M84_008878</name>
</gene>
<evidence type="ECO:0000313" key="1">
    <source>
        <dbReference type="EMBL" id="ROT72716.1"/>
    </source>
</evidence>
<name>A0A3R7PP33_PENVA</name>
<dbReference type="Proteomes" id="UP000283509">
    <property type="component" value="Unassembled WGS sequence"/>
</dbReference>
<reference evidence="1 2" key="1">
    <citation type="submission" date="2018-04" db="EMBL/GenBank/DDBJ databases">
        <authorList>
            <person name="Zhang X."/>
            <person name="Yuan J."/>
            <person name="Li F."/>
            <person name="Xiang J."/>
        </authorList>
    </citation>
    <scope>NUCLEOTIDE SEQUENCE [LARGE SCALE GENOMIC DNA]</scope>
    <source>
        <tissue evidence="1">Muscle</tissue>
    </source>
</reference>
<comment type="caution">
    <text evidence="1">The sequence shown here is derived from an EMBL/GenBank/DDBJ whole genome shotgun (WGS) entry which is preliminary data.</text>
</comment>
<accession>A0A3R7PP33</accession>
<reference evidence="1 2" key="2">
    <citation type="submission" date="2019-01" db="EMBL/GenBank/DDBJ databases">
        <title>The decoding of complex shrimp genome reveals the adaptation for benthos swimmer, frequently molting mechanism and breeding impact on genome.</title>
        <authorList>
            <person name="Sun Y."/>
            <person name="Gao Y."/>
            <person name="Yu Y."/>
        </authorList>
    </citation>
    <scope>NUCLEOTIDE SEQUENCE [LARGE SCALE GENOMIC DNA]</scope>
    <source>
        <tissue evidence="1">Muscle</tissue>
    </source>
</reference>